<feature type="region of interest" description="Disordered" evidence="1">
    <location>
        <begin position="77"/>
        <end position="104"/>
    </location>
</feature>
<protein>
    <submittedName>
        <fullName evidence="2">Uncharacterized protein</fullName>
    </submittedName>
</protein>
<dbReference type="EMBL" id="PHRB01000072">
    <property type="protein sequence ID" value="PJO61610.1"/>
    <property type="molecule type" value="Genomic_DNA"/>
</dbReference>
<dbReference type="AlphaFoldDB" id="A0AAX0TZM6"/>
<proteinExistence type="predicted"/>
<dbReference type="Proteomes" id="UP000231878">
    <property type="component" value="Unassembled WGS sequence"/>
</dbReference>
<feature type="compositionally biased region" description="Basic residues" evidence="1">
    <location>
        <begin position="77"/>
        <end position="86"/>
    </location>
</feature>
<evidence type="ECO:0000256" key="1">
    <source>
        <dbReference type="SAM" id="MobiDB-lite"/>
    </source>
</evidence>
<organism evidence="2 3">
    <name type="scientific">Burkholderia pseudomallei</name>
    <name type="common">Pseudomonas pseudomallei</name>
    <dbReference type="NCBI Taxonomy" id="28450"/>
    <lineage>
        <taxon>Bacteria</taxon>
        <taxon>Pseudomonadati</taxon>
        <taxon>Pseudomonadota</taxon>
        <taxon>Betaproteobacteria</taxon>
        <taxon>Burkholderiales</taxon>
        <taxon>Burkholderiaceae</taxon>
        <taxon>Burkholderia</taxon>
        <taxon>pseudomallei group</taxon>
    </lineage>
</organism>
<comment type="caution">
    <text evidence="2">The sequence shown here is derived from an EMBL/GenBank/DDBJ whole genome shotgun (WGS) entry which is preliminary data.</text>
</comment>
<sequence>MTWRDAAARRRRNARQREAAGRRRACRTTRARLVRVSCVSCAGRNEAAVRWAVPSARARRCRPMVPVMLTTRRVRRRVRSRGRRAMQRMQRKDDASRKHLTKTQ</sequence>
<feature type="region of interest" description="Disordered" evidence="1">
    <location>
        <begin position="1"/>
        <end position="24"/>
    </location>
</feature>
<evidence type="ECO:0000313" key="3">
    <source>
        <dbReference type="Proteomes" id="UP000231878"/>
    </source>
</evidence>
<gene>
    <name evidence="2" type="ORF">CWD88_35630</name>
</gene>
<name>A0AAX0TZM6_BURPE</name>
<evidence type="ECO:0000313" key="2">
    <source>
        <dbReference type="EMBL" id="PJO61610.1"/>
    </source>
</evidence>
<accession>A0AAX0TZM6</accession>
<reference evidence="2 3" key="1">
    <citation type="submission" date="2017-11" db="EMBL/GenBank/DDBJ databases">
        <title>Molecular characterization of Burkholderia pseudomallei and closely related isolates from Vietnam.</title>
        <authorList>
            <person name="Ustinov D.V."/>
            <person name="Antonov A.S."/>
            <person name="Avdusheva E.F."/>
            <person name="Shpak I.M."/>
            <person name="Zakharova I.B."/>
            <person name="Thi L.A."/>
            <person name="Teteryatnikova N."/>
            <person name="Lopasteyskaya Y.A."/>
            <person name="Kuzyutina J.A."/>
            <person name="Ngo T.N."/>
            <person name="Victorov D.V."/>
        </authorList>
    </citation>
    <scope>NUCLEOTIDE SEQUENCE [LARGE SCALE GENOMIC DNA]</scope>
    <source>
        <strain evidence="2 3">V1512</strain>
    </source>
</reference>